<dbReference type="InterPro" id="IPR052902">
    <property type="entry name" value="ABC-2_transporter"/>
</dbReference>
<sequence length="269" mass="29913">MHLSRIYAIFIRQWFLMKSNPSRLASIFMWTFLMILQWGLISKYVGTFGGSTFNYVTVTLGAIILWEFTNRLQIGVMLSFLEDIWSMNLINFFASPLTIAEYVGGLVITSVVTGLAAFLVMVLFSGFGFGYNVFVIGLLLVPFMLILFVFGVAMGIFVAGIIFRLGPSAEWLGWPIPMILSIFSGVFYPVATMPSALQVIAHVLPTSYVFESIRLLLATGSFSFQIGFNLIVGGLLALVYLAATYAFFVKIYRHNLRTGSIARFSAESV</sequence>
<organism evidence="7 8">
    <name type="scientific">Candidatus Komeilibacteria bacterium RIFCSPLOWO2_01_FULL_52_15</name>
    <dbReference type="NCBI Taxonomy" id="1798551"/>
    <lineage>
        <taxon>Bacteria</taxon>
        <taxon>Candidatus Komeiliibacteriota</taxon>
    </lineage>
</organism>
<feature type="transmembrane region" description="Helical" evidence="5">
    <location>
        <begin position="53"/>
        <end position="81"/>
    </location>
</feature>
<comment type="similarity">
    <text evidence="5">Belongs to the ABC-2 integral membrane protein family.</text>
</comment>
<protein>
    <recommendedName>
        <fullName evidence="5">Transport permease protein</fullName>
    </recommendedName>
</protein>
<evidence type="ECO:0000256" key="1">
    <source>
        <dbReference type="ARBA" id="ARBA00004141"/>
    </source>
</evidence>
<dbReference type="InterPro" id="IPR047817">
    <property type="entry name" value="ABC2_TM_bact-type"/>
</dbReference>
<dbReference type="PANTHER" id="PTHR43027:SF1">
    <property type="entry name" value="DOXORUBICIN RESISTANCE ABC TRANSPORTER PERMEASE PROTEIN DRRC-RELATED"/>
    <property type="match status" value="1"/>
</dbReference>
<comment type="caution">
    <text evidence="7">The sequence shown here is derived from an EMBL/GenBank/DDBJ whole genome shotgun (WGS) entry which is preliminary data.</text>
</comment>
<evidence type="ECO:0000256" key="4">
    <source>
        <dbReference type="ARBA" id="ARBA00023136"/>
    </source>
</evidence>
<keyword evidence="5" id="KW-1003">Cell membrane</keyword>
<dbReference type="InterPro" id="IPR013525">
    <property type="entry name" value="ABC2_TM"/>
</dbReference>
<feature type="transmembrane region" description="Helical" evidence="5">
    <location>
        <begin position="171"/>
        <end position="191"/>
    </location>
</feature>
<comment type="subcellular location">
    <subcellularLocation>
        <location evidence="5">Cell membrane</location>
        <topology evidence="5">Multi-pass membrane protein</topology>
    </subcellularLocation>
    <subcellularLocation>
        <location evidence="1">Membrane</location>
        <topology evidence="1">Multi-pass membrane protein</topology>
    </subcellularLocation>
</comment>
<evidence type="ECO:0000313" key="7">
    <source>
        <dbReference type="EMBL" id="OGY90569.1"/>
    </source>
</evidence>
<dbReference type="Proteomes" id="UP000178248">
    <property type="component" value="Unassembled WGS sequence"/>
</dbReference>
<keyword evidence="2 5" id="KW-0812">Transmembrane</keyword>
<keyword evidence="4 5" id="KW-0472">Membrane</keyword>
<evidence type="ECO:0000256" key="3">
    <source>
        <dbReference type="ARBA" id="ARBA00022989"/>
    </source>
</evidence>
<evidence type="ECO:0000256" key="2">
    <source>
        <dbReference type="ARBA" id="ARBA00022692"/>
    </source>
</evidence>
<keyword evidence="3 5" id="KW-1133">Transmembrane helix</keyword>
<gene>
    <name evidence="7" type="ORF">A3B30_00930</name>
</gene>
<dbReference type="PANTHER" id="PTHR43027">
    <property type="entry name" value="DOXORUBICIN RESISTANCE ABC TRANSPORTER PERMEASE PROTEIN DRRC-RELATED"/>
    <property type="match status" value="1"/>
</dbReference>
<feature type="transmembrane region" description="Helical" evidence="5">
    <location>
        <begin position="133"/>
        <end position="159"/>
    </location>
</feature>
<reference evidence="7 8" key="1">
    <citation type="journal article" date="2016" name="Nat. Commun.">
        <title>Thousands of microbial genomes shed light on interconnected biogeochemical processes in an aquifer system.</title>
        <authorList>
            <person name="Anantharaman K."/>
            <person name="Brown C.T."/>
            <person name="Hug L.A."/>
            <person name="Sharon I."/>
            <person name="Castelle C.J."/>
            <person name="Probst A.J."/>
            <person name="Thomas B.C."/>
            <person name="Singh A."/>
            <person name="Wilkins M.J."/>
            <person name="Karaoz U."/>
            <person name="Brodie E.L."/>
            <person name="Williams K.H."/>
            <person name="Hubbard S.S."/>
            <person name="Banfield J.F."/>
        </authorList>
    </citation>
    <scope>NUCLEOTIDE SEQUENCE [LARGE SCALE GENOMIC DNA]</scope>
</reference>
<dbReference type="GO" id="GO:0043190">
    <property type="term" value="C:ATP-binding cassette (ABC) transporter complex"/>
    <property type="evidence" value="ECO:0007669"/>
    <property type="project" value="InterPro"/>
</dbReference>
<proteinExistence type="inferred from homology"/>
<dbReference type="AlphaFoldDB" id="A0A1G2BPL6"/>
<dbReference type="PIRSF" id="PIRSF006648">
    <property type="entry name" value="DrrB"/>
    <property type="match status" value="1"/>
</dbReference>
<name>A0A1G2BPL6_9BACT</name>
<dbReference type="EMBL" id="MHKM01000044">
    <property type="protein sequence ID" value="OGY90569.1"/>
    <property type="molecule type" value="Genomic_DNA"/>
</dbReference>
<feature type="transmembrane region" description="Helical" evidence="5">
    <location>
        <begin position="102"/>
        <end position="127"/>
    </location>
</feature>
<dbReference type="InterPro" id="IPR000412">
    <property type="entry name" value="ABC_2_transport"/>
</dbReference>
<feature type="transmembrane region" description="Helical" evidence="5">
    <location>
        <begin position="21"/>
        <end position="41"/>
    </location>
</feature>
<dbReference type="Pfam" id="PF01061">
    <property type="entry name" value="ABC2_membrane"/>
    <property type="match status" value="1"/>
</dbReference>
<evidence type="ECO:0000259" key="6">
    <source>
        <dbReference type="PROSITE" id="PS51012"/>
    </source>
</evidence>
<accession>A0A1G2BPL6</accession>
<dbReference type="STRING" id="1798551.A3B30_00930"/>
<evidence type="ECO:0000256" key="5">
    <source>
        <dbReference type="RuleBase" id="RU361157"/>
    </source>
</evidence>
<evidence type="ECO:0000313" key="8">
    <source>
        <dbReference type="Proteomes" id="UP000178248"/>
    </source>
</evidence>
<dbReference type="PROSITE" id="PS51012">
    <property type="entry name" value="ABC_TM2"/>
    <property type="match status" value="1"/>
</dbReference>
<feature type="domain" description="ABC transmembrane type-2" evidence="6">
    <location>
        <begin position="21"/>
        <end position="251"/>
    </location>
</feature>
<dbReference type="GO" id="GO:0140359">
    <property type="term" value="F:ABC-type transporter activity"/>
    <property type="evidence" value="ECO:0007669"/>
    <property type="project" value="InterPro"/>
</dbReference>
<keyword evidence="5" id="KW-0813">Transport</keyword>
<feature type="transmembrane region" description="Helical" evidence="5">
    <location>
        <begin position="226"/>
        <end position="248"/>
    </location>
</feature>